<feature type="compositionally biased region" description="Polar residues" evidence="1">
    <location>
        <begin position="124"/>
        <end position="133"/>
    </location>
</feature>
<evidence type="ECO:0000313" key="2">
    <source>
        <dbReference type="EMBL" id="KAE8963209.1"/>
    </source>
</evidence>
<evidence type="ECO:0000256" key="1">
    <source>
        <dbReference type="SAM" id="MobiDB-lite"/>
    </source>
</evidence>
<dbReference type="AlphaFoldDB" id="A0A6A3H136"/>
<evidence type="ECO:0000313" key="3">
    <source>
        <dbReference type="Proteomes" id="UP000429607"/>
    </source>
</evidence>
<name>A0A6A3H136_9STRA</name>
<proteinExistence type="predicted"/>
<feature type="compositionally biased region" description="Low complexity" evidence="1">
    <location>
        <begin position="38"/>
        <end position="79"/>
    </location>
</feature>
<comment type="caution">
    <text evidence="2">The sequence shown here is derived from an EMBL/GenBank/DDBJ whole genome shotgun (WGS) entry which is preliminary data.</text>
</comment>
<dbReference type="Proteomes" id="UP000429607">
    <property type="component" value="Unassembled WGS sequence"/>
</dbReference>
<gene>
    <name evidence="2" type="ORF">PR001_g29448</name>
</gene>
<protein>
    <submittedName>
        <fullName evidence="2">Uncharacterized protein</fullName>
    </submittedName>
</protein>
<accession>A0A6A3H136</accession>
<reference evidence="2 3" key="1">
    <citation type="submission" date="2018-09" db="EMBL/GenBank/DDBJ databases">
        <title>Genomic investigation of the strawberry pathogen Phytophthora fragariae indicates pathogenicity is determined by transcriptional variation in three key races.</title>
        <authorList>
            <person name="Adams T.M."/>
            <person name="Armitage A.D."/>
            <person name="Sobczyk M.K."/>
            <person name="Bates H.J."/>
            <person name="Dunwell J.M."/>
            <person name="Nellist C.F."/>
            <person name="Harrison R.J."/>
        </authorList>
    </citation>
    <scope>NUCLEOTIDE SEQUENCE [LARGE SCALE GENOMIC DNA]</scope>
    <source>
        <strain evidence="2 3">SCRP249</strain>
    </source>
</reference>
<feature type="region of interest" description="Disordered" evidence="1">
    <location>
        <begin position="30"/>
        <end position="144"/>
    </location>
</feature>
<organism evidence="2 3">
    <name type="scientific">Phytophthora rubi</name>
    <dbReference type="NCBI Taxonomy" id="129364"/>
    <lineage>
        <taxon>Eukaryota</taxon>
        <taxon>Sar</taxon>
        <taxon>Stramenopiles</taxon>
        <taxon>Oomycota</taxon>
        <taxon>Peronosporomycetes</taxon>
        <taxon>Peronosporales</taxon>
        <taxon>Peronosporaceae</taxon>
        <taxon>Phytophthora</taxon>
    </lineage>
</organism>
<dbReference type="EMBL" id="QXFV01005893">
    <property type="protein sequence ID" value="KAE8963209.1"/>
    <property type="molecule type" value="Genomic_DNA"/>
</dbReference>
<sequence>MRGEKGEPPLRRSLRIVGLPAEVVPRVAEKFEPSRPTSEVSALSAEVEVSQSSEAEPSAAPEAPVMPENVVPSPSSSEMKTSEVGQSDGAGAQPSARVDGGWNQGVRAERESVVPQAESKALTGASQPQSANPEPTAVDPCSSQVEGGALSSLGCRWTQLRIQGSASTGTNPARLSCTPESAYFSLNCDGVGSTSFRPEQIPIQWSRAVPEVAGADGLDHVQLPEMSEAEMITFGRSQAERWMSSPPGVVNPIDVAYAPCHSCHGLWEFIRAASATARHLMGVTRSPSARWLNVFKAERRRIPLVSNLKAARVSLRLMPPIACVSILQTMLHETGYEFLNQVPEWHTLSELSSVPEAQIRLEIERIENFIETELVAWNTAVELTTSYVRPLSDSLLLASAQTAESQVGFPLNKGDDDIVDEVTQLLLGAEVVLRLWLTGLGARGSVSRIQDESSGKRQLLSAGCVIPKGRDSSESVSETRCDFAKIPGHSMANVGPSSDTSLMVTDNGVNLCELSSSGSSLMSVPDITVGVMGLLSPIL</sequence>